<gene>
    <name evidence="2" type="ORF">NRB56_76090</name>
</gene>
<reference evidence="2 3" key="1">
    <citation type="submission" date="2019-10" db="EMBL/GenBank/DDBJ databases">
        <title>Nocardia macrotermitis sp. nov. and Nocardia aurantia sp. nov., isolated from the gut of fungus growing-termite Macrotermes natalensis.</title>
        <authorList>
            <person name="Benndorf R."/>
            <person name="Schwitalla J."/>
            <person name="Martin K."/>
            <person name="De Beer W."/>
            <person name="Kaster A.-K."/>
            <person name="Vollmers J."/>
            <person name="Poulsen M."/>
            <person name="Beemelmanns C."/>
        </authorList>
    </citation>
    <scope>NUCLEOTIDE SEQUENCE [LARGE SCALE GENOMIC DNA]</scope>
    <source>
        <strain evidence="2 3">RB56</strain>
    </source>
</reference>
<sequence length="174" mass="18880">MSFTQGGNGSDGGRNRTITSIPLSDVDTTAAATIGDLVRDASEQVSTLVRAEVELAKTEVGREIRKALQGSVYFIAALTILLFSTFFFFFFLAELLNVWLPRWASFLIVFGLMVLATAGLGLLGYLKVRRLRAPAKTIESLKETRSVLPHGLGAHAEPVSGVLDEHVVTERSGR</sequence>
<feature type="transmembrane region" description="Helical" evidence="1">
    <location>
        <begin position="103"/>
        <end position="126"/>
    </location>
</feature>
<name>A0A7K0E1N1_9NOCA</name>
<organism evidence="2 3">
    <name type="scientific">Nocardia aurantia</name>
    <dbReference type="NCBI Taxonomy" id="2585199"/>
    <lineage>
        <taxon>Bacteria</taxon>
        <taxon>Bacillati</taxon>
        <taxon>Actinomycetota</taxon>
        <taxon>Actinomycetes</taxon>
        <taxon>Mycobacteriales</taxon>
        <taxon>Nocardiaceae</taxon>
        <taxon>Nocardia</taxon>
    </lineage>
</organism>
<keyword evidence="1" id="KW-0472">Membrane</keyword>
<proteinExistence type="predicted"/>
<dbReference type="InterPro" id="IPR009937">
    <property type="entry name" value="Phage_holin_3_6"/>
</dbReference>
<evidence type="ECO:0008006" key="4">
    <source>
        <dbReference type="Google" id="ProtNLM"/>
    </source>
</evidence>
<protein>
    <recommendedName>
        <fullName evidence="4">Phage holin family protein</fullName>
    </recommendedName>
</protein>
<evidence type="ECO:0000256" key="1">
    <source>
        <dbReference type="SAM" id="Phobius"/>
    </source>
</evidence>
<keyword evidence="1" id="KW-0812">Transmembrane</keyword>
<dbReference type="EMBL" id="WEGI01000029">
    <property type="protein sequence ID" value="MQY31996.1"/>
    <property type="molecule type" value="Genomic_DNA"/>
</dbReference>
<keyword evidence="1" id="KW-1133">Transmembrane helix</keyword>
<accession>A0A7K0E1N1</accession>
<feature type="transmembrane region" description="Helical" evidence="1">
    <location>
        <begin position="72"/>
        <end position="91"/>
    </location>
</feature>
<dbReference type="OrthoDB" id="3828498at2"/>
<evidence type="ECO:0000313" key="2">
    <source>
        <dbReference type="EMBL" id="MQY31996.1"/>
    </source>
</evidence>
<comment type="caution">
    <text evidence="2">The sequence shown here is derived from an EMBL/GenBank/DDBJ whole genome shotgun (WGS) entry which is preliminary data.</text>
</comment>
<dbReference type="RefSeq" id="WP_153349201.1">
    <property type="nucleotide sequence ID" value="NZ_WEGI01000029.1"/>
</dbReference>
<dbReference type="AlphaFoldDB" id="A0A7K0E1N1"/>
<dbReference type="Pfam" id="PF07332">
    <property type="entry name" value="Phage_holin_3_6"/>
    <property type="match status" value="1"/>
</dbReference>
<keyword evidence="3" id="KW-1185">Reference proteome</keyword>
<dbReference type="Proteomes" id="UP000431401">
    <property type="component" value="Unassembled WGS sequence"/>
</dbReference>
<evidence type="ECO:0000313" key="3">
    <source>
        <dbReference type="Proteomes" id="UP000431401"/>
    </source>
</evidence>